<accession>A0A6N9TBN7</accession>
<dbReference type="PROSITE" id="PS00061">
    <property type="entry name" value="ADH_SHORT"/>
    <property type="match status" value="1"/>
</dbReference>
<dbReference type="PRINTS" id="PR00081">
    <property type="entry name" value="GDHRDH"/>
</dbReference>
<dbReference type="SMART" id="SM00822">
    <property type="entry name" value="PKS_KR"/>
    <property type="match status" value="1"/>
</dbReference>
<keyword evidence="5" id="KW-1185">Reference proteome</keyword>
<proteinExistence type="inferred from homology"/>
<evidence type="ECO:0000259" key="3">
    <source>
        <dbReference type="SMART" id="SM00822"/>
    </source>
</evidence>
<dbReference type="Proteomes" id="UP000469011">
    <property type="component" value="Unassembled WGS sequence"/>
</dbReference>
<dbReference type="PANTHER" id="PTHR42879:SF2">
    <property type="entry name" value="3-OXOACYL-[ACYL-CARRIER-PROTEIN] REDUCTASE FABG"/>
    <property type="match status" value="1"/>
</dbReference>
<gene>
    <name evidence="4" type="ORF">GTK09_17850</name>
</gene>
<evidence type="ECO:0000313" key="4">
    <source>
        <dbReference type="EMBL" id="NDW06288.1"/>
    </source>
</evidence>
<dbReference type="InterPro" id="IPR020904">
    <property type="entry name" value="Sc_DH/Rdtase_CS"/>
</dbReference>
<evidence type="ECO:0000313" key="5">
    <source>
        <dbReference type="Proteomes" id="UP000469011"/>
    </source>
</evidence>
<reference evidence="4 5" key="1">
    <citation type="submission" date="2020-01" db="EMBL/GenBank/DDBJ databases">
        <title>Jiella pacifica sp. nov.</title>
        <authorList>
            <person name="Xue Z."/>
            <person name="Zhu S."/>
            <person name="Chen J."/>
            <person name="Yang J."/>
        </authorList>
    </citation>
    <scope>NUCLEOTIDE SEQUENCE [LARGE SCALE GENOMIC DNA]</scope>
    <source>
        <strain evidence="4 5">40Bstr34</strain>
    </source>
</reference>
<dbReference type="SUPFAM" id="SSF51735">
    <property type="entry name" value="NAD(P)-binding Rossmann-fold domains"/>
    <property type="match status" value="1"/>
</dbReference>
<comment type="similarity">
    <text evidence="1 2">Belongs to the short-chain dehydrogenases/reductases (SDR) family.</text>
</comment>
<dbReference type="GO" id="GO:0032787">
    <property type="term" value="P:monocarboxylic acid metabolic process"/>
    <property type="evidence" value="ECO:0007669"/>
    <property type="project" value="UniProtKB-ARBA"/>
</dbReference>
<dbReference type="PANTHER" id="PTHR42879">
    <property type="entry name" value="3-OXOACYL-(ACYL-CARRIER-PROTEIN) REDUCTASE"/>
    <property type="match status" value="1"/>
</dbReference>
<evidence type="ECO:0000256" key="1">
    <source>
        <dbReference type="ARBA" id="ARBA00006484"/>
    </source>
</evidence>
<dbReference type="InterPro" id="IPR002347">
    <property type="entry name" value="SDR_fam"/>
</dbReference>
<dbReference type="EMBL" id="JAAAMG010000016">
    <property type="protein sequence ID" value="NDW06288.1"/>
    <property type="molecule type" value="Genomic_DNA"/>
</dbReference>
<dbReference type="Pfam" id="PF00106">
    <property type="entry name" value="adh_short"/>
    <property type="match status" value="1"/>
</dbReference>
<comment type="caution">
    <text evidence="4">The sequence shown here is derived from an EMBL/GenBank/DDBJ whole genome shotgun (WGS) entry which is preliminary data.</text>
</comment>
<protein>
    <submittedName>
        <fullName evidence="4">SDR family NAD(P)-dependent oxidoreductase</fullName>
    </submittedName>
</protein>
<organism evidence="4 5">
    <name type="scientific">Jiella pacifica</name>
    <dbReference type="NCBI Taxonomy" id="2696469"/>
    <lineage>
        <taxon>Bacteria</taxon>
        <taxon>Pseudomonadati</taxon>
        <taxon>Pseudomonadota</taxon>
        <taxon>Alphaproteobacteria</taxon>
        <taxon>Hyphomicrobiales</taxon>
        <taxon>Aurantimonadaceae</taxon>
        <taxon>Jiella</taxon>
    </lineage>
</organism>
<dbReference type="InterPro" id="IPR057326">
    <property type="entry name" value="KR_dom"/>
</dbReference>
<dbReference type="Gene3D" id="3.40.50.720">
    <property type="entry name" value="NAD(P)-binding Rossmann-like Domain"/>
    <property type="match status" value="1"/>
</dbReference>
<dbReference type="FunFam" id="3.40.50.720:FF:000084">
    <property type="entry name" value="Short-chain dehydrogenase reductase"/>
    <property type="match status" value="1"/>
</dbReference>
<feature type="domain" description="Ketoreductase" evidence="3">
    <location>
        <begin position="8"/>
        <end position="188"/>
    </location>
</feature>
<dbReference type="RefSeq" id="WP_163464833.1">
    <property type="nucleotide sequence ID" value="NZ_JAAAMG010000016.1"/>
</dbReference>
<name>A0A6N9TBN7_9HYPH</name>
<dbReference type="InterPro" id="IPR050259">
    <property type="entry name" value="SDR"/>
</dbReference>
<evidence type="ECO:0000256" key="2">
    <source>
        <dbReference type="RuleBase" id="RU000363"/>
    </source>
</evidence>
<dbReference type="PRINTS" id="PR00080">
    <property type="entry name" value="SDRFAMILY"/>
</dbReference>
<dbReference type="InterPro" id="IPR036291">
    <property type="entry name" value="NAD(P)-bd_dom_sf"/>
</dbReference>
<dbReference type="AlphaFoldDB" id="A0A6N9TBN7"/>
<sequence>MDLKIEGKVALVTGSSKGIGEGIARGLAKEGAVVVVHGRDLVKAEDVAHDIVAEGGRAHVVTGDLTSESAVLSLVDRAQGFATPIEILVNNAGGSGASEDWSTTRSETWASGYDRNALAAVRVISHVLPKMRSAGWGRIVNIASLAALMPPAGRPDYSAAKAAMVAMTASLAKAVASEGITVNTVSPGTILSGRLEAAFRKAAEDQGVAADAPWEDVERAALPQFAAVPVGRVGTVEEITDAIAFLVSPRAGYITGTNLRVDGGMWPGV</sequence>